<evidence type="ECO:0000256" key="7">
    <source>
        <dbReference type="ARBA" id="ARBA00023288"/>
    </source>
</evidence>
<keyword evidence="4" id="KW-0732">Signal</keyword>
<evidence type="ECO:0000259" key="9">
    <source>
        <dbReference type="Pfam" id="PF25198"/>
    </source>
</evidence>
<dbReference type="InterPro" id="IPR057336">
    <property type="entry name" value="GerAC_N"/>
</dbReference>
<keyword evidence="7" id="KW-0449">Lipoprotein</keyword>
<dbReference type="NCBIfam" id="TIGR02887">
    <property type="entry name" value="spore_ger_x_C"/>
    <property type="match status" value="1"/>
</dbReference>
<evidence type="ECO:0000256" key="2">
    <source>
        <dbReference type="ARBA" id="ARBA00007886"/>
    </source>
</evidence>
<organism evidence="10 11">
    <name type="scientific">Bacillus cereus VD184</name>
    <dbReference type="NCBI Taxonomy" id="1053242"/>
    <lineage>
        <taxon>Bacteria</taxon>
        <taxon>Bacillati</taxon>
        <taxon>Bacillota</taxon>
        <taxon>Bacilli</taxon>
        <taxon>Bacillales</taxon>
        <taxon>Bacillaceae</taxon>
        <taxon>Bacillus</taxon>
        <taxon>Bacillus cereus group</taxon>
    </lineage>
</organism>
<name>A0A9W5R5C8_BACCE</name>
<evidence type="ECO:0000256" key="4">
    <source>
        <dbReference type="ARBA" id="ARBA00022729"/>
    </source>
</evidence>
<accession>A0A9W5R5C8</accession>
<comment type="caution">
    <text evidence="10">The sequence shown here is derived from an EMBL/GenBank/DDBJ whole genome shotgun (WGS) entry which is preliminary data.</text>
</comment>
<dbReference type="EMBL" id="AHFK01000054">
    <property type="protein sequence ID" value="EOQ08970.1"/>
    <property type="molecule type" value="Genomic_DNA"/>
</dbReference>
<evidence type="ECO:0000256" key="6">
    <source>
        <dbReference type="ARBA" id="ARBA00023139"/>
    </source>
</evidence>
<dbReference type="Gene3D" id="3.30.300.210">
    <property type="entry name" value="Nutrient germinant receptor protein C, domain 3"/>
    <property type="match status" value="1"/>
</dbReference>
<evidence type="ECO:0000256" key="3">
    <source>
        <dbReference type="ARBA" id="ARBA00022544"/>
    </source>
</evidence>
<proteinExistence type="inferred from homology"/>
<dbReference type="GO" id="GO:0009847">
    <property type="term" value="P:spore germination"/>
    <property type="evidence" value="ECO:0007669"/>
    <property type="project" value="InterPro"/>
</dbReference>
<protein>
    <submittedName>
        <fullName evidence="10">Ger(X)C family germination protein</fullName>
    </submittedName>
</protein>
<dbReference type="InterPro" id="IPR008844">
    <property type="entry name" value="Spore_GerAC-like"/>
</dbReference>
<evidence type="ECO:0000313" key="10">
    <source>
        <dbReference type="EMBL" id="EOQ08970.1"/>
    </source>
</evidence>
<dbReference type="Pfam" id="PF25198">
    <property type="entry name" value="Spore_GerAC_N"/>
    <property type="match status" value="1"/>
</dbReference>
<evidence type="ECO:0000256" key="1">
    <source>
        <dbReference type="ARBA" id="ARBA00004635"/>
    </source>
</evidence>
<keyword evidence="6" id="KW-0564">Palmitate</keyword>
<gene>
    <name evidence="10" type="ORF">IKC_06393</name>
</gene>
<evidence type="ECO:0000256" key="5">
    <source>
        <dbReference type="ARBA" id="ARBA00023136"/>
    </source>
</evidence>
<evidence type="ECO:0000259" key="8">
    <source>
        <dbReference type="Pfam" id="PF05504"/>
    </source>
</evidence>
<dbReference type="PANTHER" id="PTHR35789">
    <property type="entry name" value="SPORE GERMINATION PROTEIN B3"/>
    <property type="match status" value="1"/>
</dbReference>
<evidence type="ECO:0000313" key="11">
    <source>
        <dbReference type="Proteomes" id="UP000014028"/>
    </source>
</evidence>
<keyword evidence="3" id="KW-0309">Germination</keyword>
<reference evidence="10 11" key="1">
    <citation type="submission" date="2012-12" db="EMBL/GenBank/DDBJ databases">
        <title>The Genome Sequence of Bacillus cereus VD184.</title>
        <authorList>
            <consortium name="The Broad Institute Genome Sequencing Platform"/>
            <consortium name="The Broad Institute Genome Sequencing Center for Infectious Disease"/>
            <person name="Feldgarden M."/>
            <person name="Van der Auwera G.A."/>
            <person name="Mahillon J."/>
            <person name="Duprez V."/>
            <person name="Timmery S."/>
            <person name="Mattelet C."/>
            <person name="Dierick K."/>
            <person name="Sun M."/>
            <person name="Yu Z."/>
            <person name="Zhu L."/>
            <person name="Hu X."/>
            <person name="Shank E.B."/>
            <person name="Swiecicka I."/>
            <person name="Hansen B.M."/>
            <person name="Andrup L."/>
            <person name="Walker B."/>
            <person name="Young S.K."/>
            <person name="Zeng Q."/>
            <person name="Gargeya S."/>
            <person name="Fitzgerald M."/>
            <person name="Haas B."/>
            <person name="Abouelleil A."/>
            <person name="Alvarado L."/>
            <person name="Arachchi H.M."/>
            <person name="Berlin A.M."/>
            <person name="Chapman S.B."/>
            <person name="Dewar J."/>
            <person name="Goldberg J."/>
            <person name="Griggs A."/>
            <person name="Gujja S."/>
            <person name="Hansen M."/>
            <person name="Howarth C."/>
            <person name="Imamovic A."/>
            <person name="Larimer J."/>
            <person name="McCowan C."/>
            <person name="Murphy C."/>
            <person name="Neiman D."/>
            <person name="Pearson M."/>
            <person name="Priest M."/>
            <person name="Roberts A."/>
            <person name="Saif S."/>
            <person name="Shea T."/>
            <person name="Sisk P."/>
            <person name="Sykes S."/>
            <person name="Wortman J."/>
            <person name="Nusbaum C."/>
            <person name="Birren B."/>
        </authorList>
    </citation>
    <scope>NUCLEOTIDE SEQUENCE [LARGE SCALE GENOMIC DNA]</scope>
    <source>
        <strain evidence="10 11">VD184</strain>
    </source>
</reference>
<feature type="domain" description="Spore germination GerAC-like C-terminal" evidence="8">
    <location>
        <begin position="199"/>
        <end position="368"/>
    </location>
</feature>
<feature type="domain" description="Spore germination protein N-terminal" evidence="9">
    <location>
        <begin position="26"/>
        <end position="190"/>
    </location>
</feature>
<comment type="subcellular location">
    <subcellularLocation>
        <location evidence="1">Membrane</location>
        <topology evidence="1">Lipid-anchor</topology>
    </subcellularLocation>
</comment>
<dbReference type="Pfam" id="PF05504">
    <property type="entry name" value="Spore_GerAC"/>
    <property type="match status" value="1"/>
</dbReference>
<dbReference type="AlphaFoldDB" id="A0A9W5R5C8"/>
<sequence length="371" mass="42353">MRRVIHVGVCICIFAIFLSDIGKSLNIEDATFTLALGIDLDQEGRLKYYAISPVFGREIKDKKETLYTTADSTRESRGEFDKKSPGLTIGSKVQIILIGKNLLKHRNWFSLLDVFYRDFKGTVSPIVIAVDGPVSEIFHYTPDNKPLISIFLKKLITTAKLRGELVHTNLQELHRQIFEKGVTPYIPTLKKNNKLTLIGTSLLHNDGTFCINLNSQETVLLQILQGENADYSFTFPVPTGQNSNITFKNRLSFSTQDVKTTIQTKYINKKFYFDIHITMELMMTEKLLSQDMKNGHEKLEKIVKKQLKRNFETLIKKLQVENLDPIGLGIHARAYQHTEYSHIKQPWEKKLSESKVCISVNVNINTMGGIK</sequence>
<keyword evidence="5" id="KW-0472">Membrane</keyword>
<dbReference type="Proteomes" id="UP000014028">
    <property type="component" value="Unassembled WGS sequence"/>
</dbReference>
<dbReference type="PANTHER" id="PTHR35789:SF1">
    <property type="entry name" value="SPORE GERMINATION PROTEIN B3"/>
    <property type="match status" value="1"/>
</dbReference>
<dbReference type="RefSeq" id="WP_016123035.1">
    <property type="nucleotide sequence ID" value="NZ_KB976833.1"/>
</dbReference>
<dbReference type="InterPro" id="IPR046953">
    <property type="entry name" value="Spore_GerAC-like_C"/>
</dbReference>
<dbReference type="GO" id="GO:0016020">
    <property type="term" value="C:membrane"/>
    <property type="evidence" value="ECO:0007669"/>
    <property type="project" value="UniProtKB-SubCell"/>
</dbReference>
<comment type="similarity">
    <text evidence="2">Belongs to the GerABKC lipoprotein family.</text>
</comment>
<dbReference type="InterPro" id="IPR038501">
    <property type="entry name" value="Spore_GerAC_C_sf"/>
</dbReference>